<reference evidence="2 3" key="1">
    <citation type="journal article" date="2016" name="Nat. Commun.">
        <title>Thousands of microbial genomes shed light on interconnected biogeochemical processes in an aquifer system.</title>
        <authorList>
            <person name="Anantharaman K."/>
            <person name="Brown C.T."/>
            <person name="Hug L.A."/>
            <person name="Sharon I."/>
            <person name="Castelle C.J."/>
            <person name="Probst A.J."/>
            <person name="Thomas B.C."/>
            <person name="Singh A."/>
            <person name="Wilkins M.J."/>
            <person name="Karaoz U."/>
            <person name="Brodie E.L."/>
            <person name="Williams K.H."/>
            <person name="Hubbard S.S."/>
            <person name="Banfield J.F."/>
        </authorList>
    </citation>
    <scope>NUCLEOTIDE SEQUENCE [LARGE SCALE GENOMIC DNA]</scope>
</reference>
<keyword evidence="1" id="KW-1133">Transmembrane helix</keyword>
<accession>A0A1F4W2H6</accession>
<gene>
    <name evidence="2" type="ORF">A2264_04445</name>
</gene>
<feature type="transmembrane region" description="Helical" evidence="1">
    <location>
        <begin position="135"/>
        <end position="157"/>
    </location>
</feature>
<feature type="transmembrane region" description="Helical" evidence="1">
    <location>
        <begin position="177"/>
        <end position="198"/>
    </location>
</feature>
<dbReference type="Proteomes" id="UP000176614">
    <property type="component" value="Unassembled WGS sequence"/>
</dbReference>
<proteinExistence type="predicted"/>
<sequence length="201" mass="23112">MQKISNSIATFPKFLNKTSGILVSLITLSSIYSTYLLNFFPITPSDSFLFENVPQKTFTSWVFLRNIGLIMLFTTLIYRTYELIKSAEINKFATYFRNLLEVFKSLVLLVFSYPIAMTISALTLSLNPFNFENKYLFFIQVLIVLSIVMAPLTVINFLKFVFAKNTSSQKSIYKRKLLLYGTINFILLSSLLLLPIVIPFI</sequence>
<feature type="transmembrane region" description="Helical" evidence="1">
    <location>
        <begin position="21"/>
        <end position="42"/>
    </location>
</feature>
<organism evidence="2 3">
    <name type="scientific">candidate division WWE3 bacterium RIFOXYA2_FULL_46_9</name>
    <dbReference type="NCBI Taxonomy" id="1802636"/>
    <lineage>
        <taxon>Bacteria</taxon>
        <taxon>Katanobacteria</taxon>
    </lineage>
</organism>
<comment type="caution">
    <text evidence="2">The sequence shown here is derived from an EMBL/GenBank/DDBJ whole genome shotgun (WGS) entry which is preliminary data.</text>
</comment>
<feature type="transmembrane region" description="Helical" evidence="1">
    <location>
        <begin position="102"/>
        <end position="123"/>
    </location>
</feature>
<keyword evidence="1" id="KW-0472">Membrane</keyword>
<name>A0A1F4W2H6_UNCKA</name>
<feature type="transmembrane region" description="Helical" evidence="1">
    <location>
        <begin position="62"/>
        <end position="81"/>
    </location>
</feature>
<evidence type="ECO:0000313" key="3">
    <source>
        <dbReference type="Proteomes" id="UP000176614"/>
    </source>
</evidence>
<protein>
    <submittedName>
        <fullName evidence="2">Uncharacterized protein</fullName>
    </submittedName>
</protein>
<dbReference type="EMBL" id="MEVT01000005">
    <property type="protein sequence ID" value="OGC63591.1"/>
    <property type="molecule type" value="Genomic_DNA"/>
</dbReference>
<evidence type="ECO:0000313" key="2">
    <source>
        <dbReference type="EMBL" id="OGC63591.1"/>
    </source>
</evidence>
<evidence type="ECO:0000256" key="1">
    <source>
        <dbReference type="SAM" id="Phobius"/>
    </source>
</evidence>
<dbReference type="AlphaFoldDB" id="A0A1F4W2H6"/>
<keyword evidence="1" id="KW-0812">Transmembrane</keyword>